<protein>
    <submittedName>
        <fullName evidence="1">Uncharacterized protein</fullName>
    </submittedName>
</protein>
<evidence type="ECO:0000313" key="1">
    <source>
        <dbReference type="EMBL" id="TDL14958.1"/>
    </source>
</evidence>
<dbReference type="Proteomes" id="UP000294933">
    <property type="component" value="Unassembled WGS sequence"/>
</dbReference>
<dbReference type="EMBL" id="ML170298">
    <property type="protein sequence ID" value="TDL14958.1"/>
    <property type="molecule type" value="Genomic_DNA"/>
</dbReference>
<keyword evidence="2" id="KW-1185">Reference proteome</keyword>
<name>A0A4Y7PIR3_9AGAM</name>
<organism evidence="1 2">
    <name type="scientific">Rickenella mellea</name>
    <dbReference type="NCBI Taxonomy" id="50990"/>
    <lineage>
        <taxon>Eukaryota</taxon>
        <taxon>Fungi</taxon>
        <taxon>Dikarya</taxon>
        <taxon>Basidiomycota</taxon>
        <taxon>Agaricomycotina</taxon>
        <taxon>Agaricomycetes</taxon>
        <taxon>Hymenochaetales</taxon>
        <taxon>Rickenellaceae</taxon>
        <taxon>Rickenella</taxon>
    </lineage>
</organism>
<dbReference type="AlphaFoldDB" id="A0A4Y7PIR3"/>
<proteinExistence type="predicted"/>
<evidence type="ECO:0000313" key="2">
    <source>
        <dbReference type="Proteomes" id="UP000294933"/>
    </source>
</evidence>
<dbReference type="VEuPathDB" id="FungiDB:BD410DRAFT_845608"/>
<gene>
    <name evidence="1" type="ORF">BD410DRAFT_845608</name>
</gene>
<accession>A0A4Y7PIR3</accession>
<reference evidence="1 2" key="1">
    <citation type="submission" date="2018-06" db="EMBL/GenBank/DDBJ databases">
        <title>A transcriptomic atlas of mushroom development highlights an independent origin of complex multicellularity.</title>
        <authorList>
            <consortium name="DOE Joint Genome Institute"/>
            <person name="Krizsan K."/>
            <person name="Almasi E."/>
            <person name="Merenyi Z."/>
            <person name="Sahu N."/>
            <person name="Viragh M."/>
            <person name="Koszo T."/>
            <person name="Mondo S."/>
            <person name="Kiss B."/>
            <person name="Balint B."/>
            <person name="Kues U."/>
            <person name="Barry K."/>
            <person name="Hegedus J.C."/>
            <person name="Henrissat B."/>
            <person name="Johnson J."/>
            <person name="Lipzen A."/>
            <person name="Ohm R."/>
            <person name="Nagy I."/>
            <person name="Pangilinan J."/>
            <person name="Yan J."/>
            <person name="Xiong Y."/>
            <person name="Grigoriev I.V."/>
            <person name="Hibbett D.S."/>
            <person name="Nagy L.G."/>
        </authorList>
    </citation>
    <scope>NUCLEOTIDE SEQUENCE [LARGE SCALE GENOMIC DNA]</scope>
    <source>
        <strain evidence="1 2">SZMC22713</strain>
    </source>
</reference>
<sequence length="263" mass="29206">MANIIAELLKEHGKLPCFPATVSLLAKIALNRSNQEIAEMRERLWEVYRYDYLNVFQMIALKCAPSTQSNTLTRVDFSKLTKAAATSHVSVNMKVETFTMTDQQKPLGKALKHCCLNVTFVTQDKASVTFLLHPCNGGMYEMGGEPATKFSMVHGEGIQITDPTSHEEFSSECIGSLAKLLAQYQLQICQVSMINVLQEIEKITVGKAKMNGNIDKAIDFVRNLNREFQVDLYNLKGGNLAVAVPKTAVKRPIPPPISTVVRN</sequence>